<dbReference type="PROSITE" id="PS50928">
    <property type="entry name" value="ABC_TM1"/>
    <property type="match status" value="1"/>
</dbReference>
<name>A0A6P2BV86_9ACTN</name>
<evidence type="ECO:0000256" key="8">
    <source>
        <dbReference type="SAM" id="MobiDB-lite"/>
    </source>
</evidence>
<accession>A0A6P2BV86</accession>
<comment type="subcellular location">
    <subcellularLocation>
        <location evidence="1 7">Cell membrane</location>
        <topology evidence="1 7">Multi-pass membrane protein</topology>
    </subcellularLocation>
</comment>
<keyword evidence="11" id="KW-1185">Reference proteome</keyword>
<evidence type="ECO:0000256" key="2">
    <source>
        <dbReference type="ARBA" id="ARBA00022448"/>
    </source>
</evidence>
<dbReference type="OrthoDB" id="4319190at2"/>
<organism evidence="10 11">
    <name type="scientific">Trebonia kvetii</name>
    <dbReference type="NCBI Taxonomy" id="2480626"/>
    <lineage>
        <taxon>Bacteria</taxon>
        <taxon>Bacillati</taxon>
        <taxon>Actinomycetota</taxon>
        <taxon>Actinomycetes</taxon>
        <taxon>Streptosporangiales</taxon>
        <taxon>Treboniaceae</taxon>
        <taxon>Trebonia</taxon>
    </lineage>
</organism>
<feature type="transmembrane region" description="Helical" evidence="7">
    <location>
        <begin position="158"/>
        <end position="179"/>
    </location>
</feature>
<protein>
    <submittedName>
        <fullName evidence="10">Sugar ABC transporter permease</fullName>
    </submittedName>
</protein>
<feature type="transmembrane region" description="Helical" evidence="7">
    <location>
        <begin position="321"/>
        <end position="343"/>
    </location>
</feature>
<dbReference type="Proteomes" id="UP000460272">
    <property type="component" value="Unassembled WGS sequence"/>
</dbReference>
<evidence type="ECO:0000256" key="7">
    <source>
        <dbReference type="RuleBase" id="RU363032"/>
    </source>
</evidence>
<feature type="region of interest" description="Disordered" evidence="8">
    <location>
        <begin position="1"/>
        <end position="35"/>
    </location>
</feature>
<keyword evidence="2 7" id="KW-0813">Transport</keyword>
<dbReference type="GO" id="GO:0055085">
    <property type="term" value="P:transmembrane transport"/>
    <property type="evidence" value="ECO:0007669"/>
    <property type="project" value="InterPro"/>
</dbReference>
<dbReference type="PANTHER" id="PTHR43227:SF8">
    <property type="entry name" value="DIACETYLCHITOBIOSE UPTAKE SYSTEM PERMEASE PROTEIN DASB"/>
    <property type="match status" value="1"/>
</dbReference>
<evidence type="ECO:0000313" key="11">
    <source>
        <dbReference type="Proteomes" id="UP000460272"/>
    </source>
</evidence>
<proteinExistence type="inferred from homology"/>
<feature type="transmembrane region" description="Helical" evidence="7">
    <location>
        <begin position="59"/>
        <end position="78"/>
    </location>
</feature>
<evidence type="ECO:0000256" key="3">
    <source>
        <dbReference type="ARBA" id="ARBA00022475"/>
    </source>
</evidence>
<dbReference type="CDD" id="cd06261">
    <property type="entry name" value="TM_PBP2"/>
    <property type="match status" value="1"/>
</dbReference>
<comment type="similarity">
    <text evidence="7">Belongs to the binding-protein-dependent transport system permease family.</text>
</comment>
<evidence type="ECO:0000256" key="6">
    <source>
        <dbReference type="ARBA" id="ARBA00023136"/>
    </source>
</evidence>
<sequence length="353" mass="38106">MVTSSQSRPGNSSPAGSTPQEQEPDGSRNTAGRSASAASHLSIQQRLAIWTRKHGAGPYLLLLPATAVIGALILWPAIQVGLFSFQDYGLMQISGVLPAHWIGFSNYSQILHDPEFWQSLKTSVYFALVVVPLTLIVGTLVGLLLVRLGPKMRTFVSVSALLAWATPAVSASVIFAWLVDPDGGVVDWALAKLPSWLGGGAHWASFSWTNATLPAYTVLTVMLVWTGFPFIAVTVLAGLRTLPSELLEAARVDGAGAWRTFWKVTFPILRPVFLVLALLSTIWDFGMFTQAYIITGDLGNRDEYNLGLYEYSQAFTQPPHYGLASAAAFVLTIILLIVTVGYVRAAIKQGSLA</sequence>
<dbReference type="EMBL" id="RPFW01000004">
    <property type="protein sequence ID" value="TVZ03049.1"/>
    <property type="molecule type" value="Genomic_DNA"/>
</dbReference>
<dbReference type="AlphaFoldDB" id="A0A6P2BV86"/>
<feature type="transmembrane region" description="Helical" evidence="7">
    <location>
        <begin position="215"/>
        <end position="239"/>
    </location>
</feature>
<dbReference type="SUPFAM" id="SSF161098">
    <property type="entry name" value="MetI-like"/>
    <property type="match status" value="1"/>
</dbReference>
<dbReference type="InterPro" id="IPR000515">
    <property type="entry name" value="MetI-like"/>
</dbReference>
<keyword evidence="4 7" id="KW-0812">Transmembrane</keyword>
<evidence type="ECO:0000256" key="4">
    <source>
        <dbReference type="ARBA" id="ARBA00022692"/>
    </source>
</evidence>
<comment type="caution">
    <text evidence="10">The sequence shown here is derived from an EMBL/GenBank/DDBJ whole genome shotgun (WGS) entry which is preliminary data.</text>
</comment>
<dbReference type="PANTHER" id="PTHR43227">
    <property type="entry name" value="BLL4140 PROTEIN"/>
    <property type="match status" value="1"/>
</dbReference>
<evidence type="ECO:0000313" key="10">
    <source>
        <dbReference type="EMBL" id="TVZ03049.1"/>
    </source>
</evidence>
<feature type="transmembrane region" description="Helical" evidence="7">
    <location>
        <begin position="124"/>
        <end position="146"/>
    </location>
</feature>
<evidence type="ECO:0000256" key="5">
    <source>
        <dbReference type="ARBA" id="ARBA00022989"/>
    </source>
</evidence>
<reference evidence="10 11" key="1">
    <citation type="submission" date="2018-11" db="EMBL/GenBank/DDBJ databases">
        <title>Trebonia kvetii gen.nov., sp.nov., a novel acidophilic actinobacterium, and proposal of the new actinobacterial family Treboniaceae fam. nov.</title>
        <authorList>
            <person name="Rapoport D."/>
            <person name="Sagova-Mareckova M."/>
            <person name="Sedlacek I."/>
            <person name="Provaznik J."/>
            <person name="Kralova S."/>
            <person name="Pavlinic D."/>
            <person name="Benes V."/>
            <person name="Kopecky J."/>
        </authorList>
    </citation>
    <scope>NUCLEOTIDE SEQUENCE [LARGE SCALE GENOMIC DNA]</scope>
    <source>
        <strain evidence="10 11">15Tr583</strain>
    </source>
</reference>
<evidence type="ECO:0000259" key="9">
    <source>
        <dbReference type="PROSITE" id="PS50928"/>
    </source>
</evidence>
<dbReference type="InterPro" id="IPR035906">
    <property type="entry name" value="MetI-like_sf"/>
</dbReference>
<feature type="transmembrane region" description="Helical" evidence="7">
    <location>
        <begin position="260"/>
        <end position="283"/>
    </location>
</feature>
<gene>
    <name evidence="10" type="ORF">EAS64_21580</name>
</gene>
<keyword evidence="3" id="KW-1003">Cell membrane</keyword>
<evidence type="ECO:0000256" key="1">
    <source>
        <dbReference type="ARBA" id="ARBA00004651"/>
    </source>
</evidence>
<feature type="domain" description="ABC transmembrane type-1" evidence="9">
    <location>
        <begin position="120"/>
        <end position="342"/>
    </location>
</feature>
<dbReference type="Pfam" id="PF00528">
    <property type="entry name" value="BPD_transp_1"/>
    <property type="match status" value="1"/>
</dbReference>
<dbReference type="InterPro" id="IPR050809">
    <property type="entry name" value="UgpAE/MalFG_permease"/>
</dbReference>
<dbReference type="Gene3D" id="1.10.3720.10">
    <property type="entry name" value="MetI-like"/>
    <property type="match status" value="1"/>
</dbReference>
<dbReference type="GO" id="GO:0005886">
    <property type="term" value="C:plasma membrane"/>
    <property type="evidence" value="ECO:0007669"/>
    <property type="project" value="UniProtKB-SubCell"/>
</dbReference>
<keyword evidence="6 7" id="KW-0472">Membrane</keyword>
<keyword evidence="5 7" id="KW-1133">Transmembrane helix</keyword>